<evidence type="ECO:0000256" key="1">
    <source>
        <dbReference type="ARBA" id="ARBA00022729"/>
    </source>
</evidence>
<dbReference type="EMBL" id="JAAVVK010000001">
    <property type="protein sequence ID" value="NKE38170.1"/>
    <property type="molecule type" value="Genomic_DNA"/>
</dbReference>
<dbReference type="SUPFAM" id="SSF53850">
    <property type="entry name" value="Periplasmic binding protein-like II"/>
    <property type="match status" value="1"/>
</dbReference>
<dbReference type="RefSeq" id="WP_168104648.1">
    <property type="nucleotide sequence ID" value="NZ_CP051215.1"/>
</dbReference>
<sequence>MEELLHNYPNNHKKGDFNYVSSASSGAPIRVDNDLFAIGWLSKDYTNTNPNLLSFQLMRDALVIVYNLPNLENPDTPLNFNSETVKQLYLNHKRWDEVFPDQIKSYTPAKLFTRPNGSGTRDVFDNKVLSGETYYEANTVDSSSAMLNLEPGSIGYTSFADINQAKNMRVSSGYWNQKKATEDNIKNKLYELWRPFTGLLKKNYKYSAEIAGLLKWIYIENPPEVEAIFKKYGPRIDISDPVNNQLQEWLSGWA</sequence>
<accession>A0A846TPG5</accession>
<feature type="domain" description="PBP" evidence="2">
    <location>
        <begin position="11"/>
        <end position="218"/>
    </location>
</feature>
<proteinExistence type="predicted"/>
<comment type="caution">
    <text evidence="3">The sequence shown here is derived from an EMBL/GenBank/DDBJ whole genome shotgun (WGS) entry which is preliminary data.</text>
</comment>
<dbReference type="Gene3D" id="3.40.190.10">
    <property type="entry name" value="Periplasmic binding protein-like II"/>
    <property type="match status" value="2"/>
</dbReference>
<protein>
    <recommendedName>
        <fullName evidence="2">PBP domain-containing protein</fullName>
    </recommendedName>
</protein>
<keyword evidence="4" id="KW-1185">Reference proteome</keyword>
<dbReference type="AlphaFoldDB" id="A0A846TPG5"/>
<dbReference type="Proteomes" id="UP000584587">
    <property type="component" value="Unassembled WGS sequence"/>
</dbReference>
<organism evidence="3 4">
    <name type="scientific">Spiroplasma platyhelix PALS-1</name>
    <dbReference type="NCBI Taxonomy" id="1276218"/>
    <lineage>
        <taxon>Bacteria</taxon>
        <taxon>Bacillati</taxon>
        <taxon>Mycoplasmatota</taxon>
        <taxon>Mollicutes</taxon>
        <taxon>Entomoplasmatales</taxon>
        <taxon>Spiroplasmataceae</taxon>
        <taxon>Spiroplasma</taxon>
    </lineage>
</organism>
<dbReference type="InterPro" id="IPR050811">
    <property type="entry name" value="Phosphate_ABC_transporter"/>
</dbReference>
<dbReference type="PANTHER" id="PTHR30570:SF1">
    <property type="entry name" value="PHOSPHATE-BINDING PROTEIN PSTS"/>
    <property type="match status" value="1"/>
</dbReference>
<gene>
    <name evidence="3" type="ORF">HER12_00150</name>
</gene>
<reference evidence="3 4" key="1">
    <citation type="submission" date="2020-04" db="EMBL/GenBank/DDBJ databases">
        <title>Complete genome sequence of Spiroplasma platyhelix ATCC 51748, an insect isolate.</title>
        <authorList>
            <person name="Green E.A."/>
            <person name="Klassen J.L."/>
        </authorList>
    </citation>
    <scope>NUCLEOTIDE SEQUENCE [LARGE SCALE GENOMIC DNA]</scope>
    <source>
        <strain evidence="3 4">PALS-1</strain>
    </source>
</reference>
<evidence type="ECO:0000313" key="3">
    <source>
        <dbReference type="EMBL" id="NKE38170.1"/>
    </source>
</evidence>
<dbReference type="PANTHER" id="PTHR30570">
    <property type="entry name" value="PERIPLASMIC PHOSPHATE BINDING COMPONENT OF PHOSPHATE ABC TRANSPORTER"/>
    <property type="match status" value="1"/>
</dbReference>
<dbReference type="InterPro" id="IPR024370">
    <property type="entry name" value="PBP_domain"/>
</dbReference>
<name>A0A846TPG5_9MOLU</name>
<dbReference type="Pfam" id="PF12849">
    <property type="entry name" value="PBP_like_2"/>
    <property type="match status" value="1"/>
</dbReference>
<evidence type="ECO:0000259" key="2">
    <source>
        <dbReference type="Pfam" id="PF12849"/>
    </source>
</evidence>
<evidence type="ECO:0000313" key="4">
    <source>
        <dbReference type="Proteomes" id="UP000584587"/>
    </source>
</evidence>
<keyword evidence="1" id="KW-0732">Signal</keyword>